<accession>A0ABZ0G0V6</accession>
<name>A0ABZ0G0V6_9BACT</name>
<evidence type="ECO:0000313" key="3">
    <source>
        <dbReference type="Proteomes" id="UP001302374"/>
    </source>
</evidence>
<sequence length="248" mass="29235">MTMKKAFVYLLFFSGLISLFSCEDTDYQIYDKNQKDKLFFTEDSVQFTYGLTRDQDVDLNVEVNLIGFVDLSQNKTFKVEIVKEKTTALEGEHFTLAEENTIPKDSAVAYVPLDFHKLQLEKNKEYVLTLRLVENENYVPTDIRECIILFSNKDIEAPVWWQSGKLGEYNQEKLILFVDFYHQSKEKSPVIYELIRETWGENLDQGTATNLLTIYQYQGYLNRYILTPMYEYYLESNDPMYQIPNPNN</sequence>
<reference evidence="2 3" key="1">
    <citation type="submission" date="2019-09" db="EMBL/GenBank/DDBJ databases">
        <title>Butyricimonas paravirosa DSM 105722 (=214-4 = JCM 18677 = CCUG 65563).</title>
        <authorList>
            <person name="Le Roy T."/>
            <person name="Cani P.D."/>
        </authorList>
    </citation>
    <scope>NUCLEOTIDE SEQUENCE [LARGE SCALE GENOMIC DNA]</scope>
    <source>
        <strain evidence="2 3">DSM 105722</strain>
    </source>
</reference>
<dbReference type="InterPro" id="IPR032299">
    <property type="entry name" value="DUF4843"/>
</dbReference>
<dbReference type="Pfam" id="PF16132">
    <property type="entry name" value="DUF4843"/>
    <property type="match status" value="1"/>
</dbReference>
<protein>
    <submittedName>
        <fullName evidence="2">DUF4843 domain-containing protein</fullName>
    </submittedName>
</protein>
<evidence type="ECO:0000256" key="1">
    <source>
        <dbReference type="SAM" id="SignalP"/>
    </source>
</evidence>
<feature type="chain" id="PRO_5046134486" evidence="1">
    <location>
        <begin position="24"/>
        <end position="248"/>
    </location>
</feature>
<organism evidence="2 3">
    <name type="scientific">Butyricimonas paravirosa</name>
    <dbReference type="NCBI Taxonomy" id="1472417"/>
    <lineage>
        <taxon>Bacteria</taxon>
        <taxon>Pseudomonadati</taxon>
        <taxon>Bacteroidota</taxon>
        <taxon>Bacteroidia</taxon>
        <taxon>Bacteroidales</taxon>
        <taxon>Odoribacteraceae</taxon>
        <taxon>Butyricimonas</taxon>
    </lineage>
</organism>
<dbReference type="EMBL" id="CP043839">
    <property type="protein sequence ID" value="WOF14239.1"/>
    <property type="molecule type" value="Genomic_DNA"/>
</dbReference>
<evidence type="ECO:0000313" key="2">
    <source>
        <dbReference type="EMBL" id="WOF14239.1"/>
    </source>
</evidence>
<dbReference type="Gene3D" id="2.60.40.1740">
    <property type="entry name" value="hypothetical protein (bacova_03559)"/>
    <property type="match status" value="1"/>
</dbReference>
<keyword evidence="1" id="KW-0732">Signal</keyword>
<feature type="signal peptide" evidence="1">
    <location>
        <begin position="1"/>
        <end position="23"/>
    </location>
</feature>
<proteinExistence type="predicted"/>
<keyword evidence="3" id="KW-1185">Reference proteome</keyword>
<gene>
    <name evidence="2" type="ORF">F1644_19155</name>
</gene>
<dbReference type="Proteomes" id="UP001302374">
    <property type="component" value="Chromosome"/>
</dbReference>
<dbReference type="PROSITE" id="PS51257">
    <property type="entry name" value="PROKAR_LIPOPROTEIN"/>
    <property type="match status" value="1"/>
</dbReference>